<organism evidence="6 7">
    <name type="scientific">Tanacetum coccineum</name>
    <dbReference type="NCBI Taxonomy" id="301880"/>
    <lineage>
        <taxon>Eukaryota</taxon>
        <taxon>Viridiplantae</taxon>
        <taxon>Streptophyta</taxon>
        <taxon>Embryophyta</taxon>
        <taxon>Tracheophyta</taxon>
        <taxon>Spermatophyta</taxon>
        <taxon>Magnoliopsida</taxon>
        <taxon>eudicotyledons</taxon>
        <taxon>Gunneridae</taxon>
        <taxon>Pentapetalae</taxon>
        <taxon>asterids</taxon>
        <taxon>campanulids</taxon>
        <taxon>Asterales</taxon>
        <taxon>Asteraceae</taxon>
        <taxon>Asteroideae</taxon>
        <taxon>Anthemideae</taxon>
        <taxon>Anthemidinae</taxon>
        <taxon>Tanacetum</taxon>
    </lineage>
</organism>
<feature type="domain" description="CCHC-type" evidence="4">
    <location>
        <begin position="453"/>
        <end position="468"/>
    </location>
</feature>
<keyword evidence="2" id="KW-0175">Coiled coil</keyword>
<dbReference type="Pfam" id="PF00098">
    <property type="entry name" value="zf-CCHC"/>
    <property type="match status" value="1"/>
</dbReference>
<gene>
    <name evidence="6" type="ORF">Tco_0941406</name>
</gene>
<dbReference type="EMBL" id="BQNB010015571">
    <property type="protein sequence ID" value="GJT41541.1"/>
    <property type="molecule type" value="Genomic_DNA"/>
</dbReference>
<keyword evidence="1" id="KW-0863">Zinc-finger</keyword>
<dbReference type="InterPro" id="IPR039537">
    <property type="entry name" value="Retrotran_Ty1/copia-like"/>
</dbReference>
<evidence type="ECO:0000259" key="4">
    <source>
        <dbReference type="PROSITE" id="PS50158"/>
    </source>
</evidence>
<dbReference type="SUPFAM" id="SSF53098">
    <property type="entry name" value="Ribonuclease H-like"/>
    <property type="match status" value="1"/>
</dbReference>
<evidence type="ECO:0000256" key="3">
    <source>
        <dbReference type="SAM" id="MobiDB-lite"/>
    </source>
</evidence>
<proteinExistence type="predicted"/>
<feature type="region of interest" description="Disordered" evidence="3">
    <location>
        <begin position="883"/>
        <end position="914"/>
    </location>
</feature>
<dbReference type="PROSITE" id="PS50158">
    <property type="entry name" value="ZF_CCHC"/>
    <property type="match status" value="1"/>
</dbReference>
<evidence type="ECO:0000259" key="5">
    <source>
        <dbReference type="PROSITE" id="PS50994"/>
    </source>
</evidence>
<dbReference type="Gene3D" id="3.30.420.10">
    <property type="entry name" value="Ribonuclease H-like superfamily/Ribonuclease H"/>
    <property type="match status" value="1"/>
</dbReference>
<name>A0ABQ5DQT3_9ASTR</name>
<dbReference type="InterPro" id="IPR001584">
    <property type="entry name" value="Integrase_cat-core"/>
</dbReference>
<feature type="region of interest" description="Disordered" evidence="3">
    <location>
        <begin position="134"/>
        <end position="156"/>
    </location>
</feature>
<dbReference type="PANTHER" id="PTHR42648">
    <property type="entry name" value="TRANSPOSASE, PUTATIVE-RELATED"/>
    <property type="match status" value="1"/>
</dbReference>
<feature type="coiled-coil region" evidence="2">
    <location>
        <begin position="309"/>
        <end position="343"/>
    </location>
</feature>
<dbReference type="PANTHER" id="PTHR42648:SF18">
    <property type="entry name" value="RETROTRANSPOSON, UNCLASSIFIED-LIKE PROTEIN"/>
    <property type="match status" value="1"/>
</dbReference>
<dbReference type="Proteomes" id="UP001151760">
    <property type="component" value="Unassembled WGS sequence"/>
</dbReference>
<keyword evidence="1" id="KW-0479">Metal-binding</keyword>
<reference evidence="6" key="2">
    <citation type="submission" date="2022-01" db="EMBL/GenBank/DDBJ databases">
        <authorList>
            <person name="Yamashiro T."/>
            <person name="Shiraishi A."/>
            <person name="Satake H."/>
            <person name="Nakayama K."/>
        </authorList>
    </citation>
    <scope>NUCLEOTIDE SEQUENCE</scope>
</reference>
<dbReference type="SMART" id="SM00343">
    <property type="entry name" value="ZnF_C2HC"/>
    <property type="match status" value="1"/>
</dbReference>
<dbReference type="Gene3D" id="4.10.60.10">
    <property type="entry name" value="Zinc finger, CCHC-type"/>
    <property type="match status" value="1"/>
</dbReference>
<evidence type="ECO:0000256" key="2">
    <source>
        <dbReference type="SAM" id="Coils"/>
    </source>
</evidence>
<dbReference type="InterPro" id="IPR036397">
    <property type="entry name" value="RNaseH_sf"/>
</dbReference>
<feature type="domain" description="Integrase catalytic" evidence="5">
    <location>
        <begin position="990"/>
        <end position="1085"/>
    </location>
</feature>
<dbReference type="SUPFAM" id="SSF57756">
    <property type="entry name" value="Retrovirus zinc finger-like domains"/>
    <property type="match status" value="1"/>
</dbReference>
<dbReference type="PROSITE" id="PS50994">
    <property type="entry name" value="INTEGRASE"/>
    <property type="match status" value="1"/>
</dbReference>
<evidence type="ECO:0000256" key="1">
    <source>
        <dbReference type="PROSITE-ProRule" id="PRU00047"/>
    </source>
</evidence>
<evidence type="ECO:0000313" key="7">
    <source>
        <dbReference type="Proteomes" id="UP001151760"/>
    </source>
</evidence>
<evidence type="ECO:0000313" key="6">
    <source>
        <dbReference type="EMBL" id="GJT41541.1"/>
    </source>
</evidence>
<keyword evidence="1" id="KW-0862">Zinc</keyword>
<reference evidence="6" key="1">
    <citation type="journal article" date="2022" name="Int. J. Mol. Sci.">
        <title>Draft Genome of Tanacetum Coccineum: Genomic Comparison of Closely Related Tanacetum-Family Plants.</title>
        <authorList>
            <person name="Yamashiro T."/>
            <person name="Shiraishi A."/>
            <person name="Nakayama K."/>
            <person name="Satake H."/>
        </authorList>
    </citation>
    <scope>NUCLEOTIDE SEQUENCE</scope>
</reference>
<dbReference type="InterPro" id="IPR001878">
    <property type="entry name" value="Znf_CCHC"/>
</dbReference>
<dbReference type="Pfam" id="PF00665">
    <property type="entry name" value="rve"/>
    <property type="match status" value="1"/>
</dbReference>
<comment type="caution">
    <text evidence="6">The sequence shown here is derived from an EMBL/GenBank/DDBJ whole genome shotgun (WGS) entry which is preliminary data.</text>
</comment>
<keyword evidence="7" id="KW-1185">Reference proteome</keyword>
<dbReference type="InterPro" id="IPR036875">
    <property type="entry name" value="Znf_CCHC_sf"/>
</dbReference>
<accession>A0ABQ5DQT3</accession>
<dbReference type="InterPro" id="IPR012337">
    <property type="entry name" value="RNaseH-like_sf"/>
</dbReference>
<sequence length="1085" mass="122443">MARMALSDSEVKTCSKTYLKNHKTLKKQYDDLRTEFNKSQFNLANYKRGLASVEEQLVFYRKNEVIFGDKVVVLKKDVSFKDSDISWLKSELQKVKLEKEIYQLKIENFENASKRFFSPPKIDLSNSGLEELQEPEFEGYGPKTSKSASEDISNEVRKSNDAPLVEKLVSDDKSEKKIVFLTIAKIEFVKSKQQKKSVRKPVKHAEMYRSQNPRGNQRNWNNQKFQQLGNDFVMHNKACYGNPETELEDFVRLTSPEDKKTAVKTKENILSTESENATVVDPLDRSLSQDDTVVLHCKISSPSATVGRVNHLVVNLENKKSELSNADKELKCLKSMLSSSEKEHDHIGRKMDENANKPYSELIVPVFQGGDDPIDAINHVMSFLTTIVTSRYPTTNNQLKNLSNPRQQATINDGRVTLQPIQGRQTSFAVGTTRTYTPEASGSNSGKQRTVICYNCKGEGHMSKQCTKPKRKRDNSWFKDKVLLVQAQANAKDLDAYNSDCDELNIAKVALIANLSHYGSDALAKSDIVNHSDTEITNALILSVIEQLKTQVVNCTKINLDNKSVNDTLTAELERYKEQVKVLKEGQNVDLRSNDNVSYSSAQSVEIDRLKRTLSENLKKAQQLEPKLYDGNFIKNTSAIVIPDFEETLMLAEESRSKMLLKQKDPMMLENKVNTTLVDYDVLNQLSQDFETRFVPQTELSAEQAFWSQNFVNSPDPTLSSRPTKVESVEISDLNDSLQGKVLVITALKDDLQKLKGKDLVDNDVTKHPSDPKMLKTDEEVAVLRDLVDHIKANYPLDHTSDSACRYTKLIQELLTNISKTCPSINNTDGKLVTMIPKNKDKRVRFTEPVTSSGHTIIKTASTSNLVSNKPMFSSTGVKLFTSASGSQPSGNIEKDKIQQTSSSTQKNKVKAYSRKVKSSLKNKDYVVAPKGTANVQHSKLNANSELKCVKCNGCMLSDNHDLCVLDFINNVNARDHLCFACAMGKSKKKPHKPKSEDTNQEKLCLLHMDLYGPLLVASVNGKKYILVIVDDYSRFTWVKCLRSKVEAPDFIIKFLKMIQVRLKVPVRIIITDNRTEFVNKTLRE</sequence>
<protein>
    <submittedName>
        <fullName evidence="6">Retrovirus-related pol polyprotein from transposon TNT 1-94</fullName>
    </submittedName>
</protein>